<dbReference type="SUPFAM" id="SSF143100">
    <property type="entry name" value="TTHA1013/TTHA0281-like"/>
    <property type="match status" value="1"/>
</dbReference>
<feature type="domain" description="HicB-like antitoxin of toxin-antitoxin system" evidence="1">
    <location>
        <begin position="9"/>
        <end position="71"/>
    </location>
</feature>
<dbReference type="OrthoDB" id="9807959at2"/>
<dbReference type="InterPro" id="IPR051404">
    <property type="entry name" value="TA_system_antitoxin"/>
</dbReference>
<dbReference type="PANTHER" id="PTHR34504:SF2">
    <property type="entry name" value="UPF0150 PROTEIN SSL0259"/>
    <property type="match status" value="1"/>
</dbReference>
<dbReference type="Proteomes" id="UP000268623">
    <property type="component" value="Unassembled WGS sequence"/>
</dbReference>
<name>A0A3M9XT45_9HYPH</name>
<keyword evidence="3" id="KW-1185">Reference proteome</keyword>
<dbReference type="InterPro" id="IPR031807">
    <property type="entry name" value="HicB-like"/>
</dbReference>
<dbReference type="InterPro" id="IPR035069">
    <property type="entry name" value="TTHA1013/TTHA0281-like"/>
</dbReference>
<organism evidence="2 3">
    <name type="scientific">Methylocystis hirsuta</name>
    <dbReference type="NCBI Taxonomy" id="369798"/>
    <lineage>
        <taxon>Bacteria</taxon>
        <taxon>Pseudomonadati</taxon>
        <taxon>Pseudomonadota</taxon>
        <taxon>Alphaproteobacteria</taxon>
        <taxon>Hyphomicrobiales</taxon>
        <taxon>Methylocystaceae</taxon>
        <taxon>Methylocystis</taxon>
    </lineage>
</organism>
<evidence type="ECO:0000313" key="3">
    <source>
        <dbReference type="Proteomes" id="UP000268623"/>
    </source>
</evidence>
<evidence type="ECO:0000259" key="1">
    <source>
        <dbReference type="Pfam" id="PF15919"/>
    </source>
</evidence>
<dbReference type="PANTHER" id="PTHR34504">
    <property type="entry name" value="ANTITOXIN HICB"/>
    <property type="match status" value="1"/>
</dbReference>
<comment type="caution">
    <text evidence="2">The sequence shown here is derived from an EMBL/GenBank/DDBJ whole genome shotgun (WGS) entry which is preliminary data.</text>
</comment>
<dbReference type="Pfam" id="PF15919">
    <property type="entry name" value="HicB_lk_antitox"/>
    <property type="match status" value="1"/>
</dbReference>
<dbReference type="EMBL" id="QWDD01000001">
    <property type="protein sequence ID" value="RNJ50278.1"/>
    <property type="molecule type" value="Genomic_DNA"/>
</dbReference>
<dbReference type="AlphaFoldDB" id="A0A3M9XT45"/>
<gene>
    <name evidence="2" type="ORF">D1O30_12400</name>
</gene>
<proteinExistence type="predicted"/>
<protein>
    <submittedName>
        <fullName evidence="2">Type II toxin-antitoxin system HicB family antitoxin</fullName>
    </submittedName>
</protein>
<dbReference type="Gene3D" id="3.30.160.250">
    <property type="match status" value="1"/>
</dbReference>
<accession>A0A3M9XT45</accession>
<dbReference type="RefSeq" id="WP_123176224.1">
    <property type="nucleotide sequence ID" value="NZ_QWDD01000001.1"/>
</dbReference>
<sequence>MSPIKATDYPLIVEPLPEEDGGGFVARAPDLPGCMSDGGTPEEAVINARDAVLQWIEAAHDLGHAVPPPSRHLALAG</sequence>
<reference evidence="2 3" key="1">
    <citation type="submission" date="2018-08" db="EMBL/GenBank/DDBJ databases">
        <title>Genome sequence of Methylocystis hirsuta CSC1, a methanotroph able to accumulate PHAs.</title>
        <authorList>
            <person name="Bordel S."/>
            <person name="Rodriguez E."/>
            <person name="Gancedo J."/>
            <person name="Munoz R."/>
        </authorList>
    </citation>
    <scope>NUCLEOTIDE SEQUENCE [LARGE SCALE GENOMIC DNA]</scope>
    <source>
        <strain evidence="2 3">CSC1</strain>
    </source>
</reference>
<evidence type="ECO:0000313" key="2">
    <source>
        <dbReference type="EMBL" id="RNJ50278.1"/>
    </source>
</evidence>